<organism evidence="2 3">
    <name type="scientific">candidate division TA06 bacterium</name>
    <dbReference type="NCBI Taxonomy" id="2250710"/>
    <lineage>
        <taxon>Bacteria</taxon>
        <taxon>Bacteria division TA06</taxon>
    </lineage>
</organism>
<dbReference type="GO" id="GO:0016747">
    <property type="term" value="F:acyltransferase activity, transferring groups other than amino-acyl groups"/>
    <property type="evidence" value="ECO:0007669"/>
    <property type="project" value="InterPro"/>
</dbReference>
<gene>
    <name evidence="2" type="ORF">DRP43_04020</name>
</gene>
<reference evidence="2 3" key="1">
    <citation type="submission" date="2018-06" db="EMBL/GenBank/DDBJ databases">
        <title>Extensive metabolic versatility and redundancy in microbially diverse, dynamic hydrothermal sediments.</title>
        <authorList>
            <person name="Dombrowski N."/>
            <person name="Teske A."/>
            <person name="Baker B.J."/>
        </authorList>
    </citation>
    <scope>NUCLEOTIDE SEQUENCE [LARGE SCALE GENOMIC DNA]</scope>
    <source>
        <strain evidence="2">B10_G13</strain>
    </source>
</reference>
<dbReference type="InterPro" id="IPR016181">
    <property type="entry name" value="Acyl_CoA_acyltransferase"/>
</dbReference>
<dbReference type="EMBL" id="QNBD01000169">
    <property type="protein sequence ID" value="RKX69796.1"/>
    <property type="molecule type" value="Genomic_DNA"/>
</dbReference>
<accession>A0A660SI38</accession>
<dbReference type="AlphaFoldDB" id="A0A660SI38"/>
<dbReference type="InterPro" id="IPR000182">
    <property type="entry name" value="GNAT_dom"/>
</dbReference>
<protein>
    <recommendedName>
        <fullName evidence="1">N-acetyltransferase domain-containing protein</fullName>
    </recommendedName>
</protein>
<feature type="domain" description="N-acetyltransferase" evidence="1">
    <location>
        <begin position="17"/>
        <end position="139"/>
    </location>
</feature>
<evidence type="ECO:0000313" key="2">
    <source>
        <dbReference type="EMBL" id="RKX69796.1"/>
    </source>
</evidence>
<sequence>MLVEKLSDNQNLINVINQLHEEPWPAFLNEDKYVKKYWRQIYKKYPEYQLLFKIGDEYIGVGNSAPIYWNGNIDDLPSGFDEAIKIIMENNGHPNTLCGLAAVISKKYLGKGISSKIIQNFKQLAVEQGFHSLILPVRPTLKSQYPTIPMENYIKWERGNLPFDPWLRVHIKLGGKILKVANQSMIITGPVAEWQDWTGMYFGESNKYIIPDALNPVNIDLEKNIGEYIEPNVWVLHKCE</sequence>
<dbReference type="SUPFAM" id="SSF55729">
    <property type="entry name" value="Acyl-CoA N-acyltransferases (Nat)"/>
    <property type="match status" value="1"/>
</dbReference>
<dbReference type="Proteomes" id="UP000271125">
    <property type="component" value="Unassembled WGS sequence"/>
</dbReference>
<proteinExistence type="predicted"/>
<dbReference type="Gene3D" id="3.40.630.30">
    <property type="match status" value="1"/>
</dbReference>
<dbReference type="Pfam" id="PF00583">
    <property type="entry name" value="Acetyltransf_1"/>
    <property type="match status" value="1"/>
</dbReference>
<comment type="caution">
    <text evidence="2">The sequence shown here is derived from an EMBL/GenBank/DDBJ whole genome shotgun (WGS) entry which is preliminary data.</text>
</comment>
<name>A0A660SI38_UNCT6</name>
<evidence type="ECO:0000313" key="3">
    <source>
        <dbReference type="Proteomes" id="UP000271125"/>
    </source>
</evidence>
<evidence type="ECO:0000259" key="1">
    <source>
        <dbReference type="Pfam" id="PF00583"/>
    </source>
</evidence>